<dbReference type="STRING" id="568069.A0A1J1IXZ2"/>
<dbReference type="Gene3D" id="3.40.50.1820">
    <property type="entry name" value="alpha/beta hydrolase"/>
    <property type="match status" value="1"/>
</dbReference>
<feature type="region of interest" description="Disordered" evidence="2">
    <location>
        <begin position="1"/>
        <end position="25"/>
    </location>
</feature>
<evidence type="ECO:0000256" key="1">
    <source>
        <dbReference type="ARBA" id="ARBA00023180"/>
    </source>
</evidence>
<dbReference type="InterPro" id="IPR029058">
    <property type="entry name" value="AB_hydrolase_fold"/>
</dbReference>
<keyword evidence="3" id="KW-0472">Membrane</keyword>
<keyword evidence="3" id="KW-0812">Transmembrane</keyword>
<reference evidence="5 6" key="1">
    <citation type="submission" date="2015-04" db="EMBL/GenBank/DDBJ databases">
        <authorList>
            <person name="Syromyatnikov M.Y."/>
            <person name="Popov V.N."/>
        </authorList>
    </citation>
    <scope>NUCLEOTIDE SEQUENCE [LARGE SCALE GENOMIC DNA]</scope>
</reference>
<feature type="compositionally biased region" description="Basic and acidic residues" evidence="2">
    <location>
        <begin position="82"/>
        <end position="96"/>
    </location>
</feature>
<protein>
    <submittedName>
        <fullName evidence="5">CLUMA_CG017521, isoform A</fullName>
    </submittedName>
</protein>
<accession>A0A1J1IXZ2</accession>
<keyword evidence="1" id="KW-0325">Glycoprotein</keyword>
<evidence type="ECO:0000256" key="3">
    <source>
        <dbReference type="SAM" id="Phobius"/>
    </source>
</evidence>
<feature type="region of interest" description="Disordered" evidence="2">
    <location>
        <begin position="61"/>
        <end position="190"/>
    </location>
</feature>
<organism evidence="5 6">
    <name type="scientific">Clunio marinus</name>
    <dbReference type="NCBI Taxonomy" id="568069"/>
    <lineage>
        <taxon>Eukaryota</taxon>
        <taxon>Metazoa</taxon>
        <taxon>Ecdysozoa</taxon>
        <taxon>Arthropoda</taxon>
        <taxon>Hexapoda</taxon>
        <taxon>Insecta</taxon>
        <taxon>Pterygota</taxon>
        <taxon>Neoptera</taxon>
        <taxon>Endopterygota</taxon>
        <taxon>Diptera</taxon>
        <taxon>Nematocera</taxon>
        <taxon>Chironomoidea</taxon>
        <taxon>Chironomidae</taxon>
        <taxon>Clunio</taxon>
    </lineage>
</organism>
<dbReference type="Proteomes" id="UP000183832">
    <property type="component" value="Unassembled WGS sequence"/>
</dbReference>
<evidence type="ECO:0000259" key="4">
    <source>
        <dbReference type="Pfam" id="PF00135"/>
    </source>
</evidence>
<feature type="compositionally biased region" description="Basic and acidic residues" evidence="2">
    <location>
        <begin position="64"/>
        <end position="75"/>
    </location>
</feature>
<dbReference type="InterPro" id="IPR050309">
    <property type="entry name" value="Type-B_Carboxylest/Lipase"/>
</dbReference>
<feature type="compositionally biased region" description="Basic and acidic residues" evidence="2">
    <location>
        <begin position="245"/>
        <end position="259"/>
    </location>
</feature>
<dbReference type="OrthoDB" id="408631at2759"/>
<dbReference type="AlphaFoldDB" id="A0A1J1IXZ2"/>
<feature type="domain" description="Carboxylesterase type B" evidence="4">
    <location>
        <begin position="323"/>
        <end position="705"/>
    </location>
</feature>
<dbReference type="Pfam" id="PF00135">
    <property type="entry name" value="COesterase"/>
    <property type="match status" value="1"/>
</dbReference>
<feature type="compositionally biased region" description="Basic and acidic residues" evidence="2">
    <location>
        <begin position="147"/>
        <end position="184"/>
    </location>
</feature>
<dbReference type="InterPro" id="IPR002018">
    <property type="entry name" value="CarbesteraseB"/>
</dbReference>
<dbReference type="SUPFAM" id="SSF53474">
    <property type="entry name" value="alpha/beta-Hydrolases"/>
    <property type="match status" value="1"/>
</dbReference>
<dbReference type="PROSITE" id="PS00941">
    <property type="entry name" value="CARBOXYLESTERASE_B_2"/>
    <property type="match status" value="1"/>
</dbReference>
<evidence type="ECO:0000313" key="5">
    <source>
        <dbReference type="EMBL" id="CRL04436.1"/>
    </source>
</evidence>
<sequence>METDKTSYTLNHAGDNIEDPNKTESYEPLDEDIAAETDKMLSKVIKDEKKSTEALQEPDELTALDEKKEAIDEKTLPPNISLKDRFMQFFDRRKPTPEPNETQNGNGINQNATEVDGETTTSNPPPKKRFLPKLQNPFAKKANNDTSIEKENENEKQENEASCSDDKKAENENINDEKKPENKFKPSIHLPKFSGLLNKFRRNPRSDDIELGNGPAGKAGLASMETLDDSTKDPWNQENGPDAVDADKAKENDDKVAEGSEEKKIPVISSIRNYKCSIDDIALIGGIILFLILVFLIIAFTFLGSTKHTQVAPIRDGKVLTVTSCGVVEGLVEDSAVAFRGIPFAKPPIDNLRFEHSQVIDDINFCWNGTLEAHNPKPECMQMTDGEIVGEEDCLTLDVITPQVRYINLMPVIVLIGANDFMGGSPGILRPSARYARYREVLYVRPHFRMNVFGFLALEALSNNSNIPSSGNYALSDIISALEWIQINIKNFGGDPNSVILFGHRTGATLVTALTSSSKASKLFSRAWVSSPSSHYPGRPLVETERENAVDFDRNFPDCEDKGCWKKVDAKTLMEKLPESWKRPASSTLPAIDEAKPREFLVLDGIILKKHPQDVWKNDLNLASKLVLGTTAHVMYDKSNLIANLTVEELRQYVEASKIGQLNLTDEAFQLYGETVQGVISMISDIRVVCPLLVLARSQKNLPFYIVSQTQGELNIADVDSDIQAILGRYTSSSPQKHRFADEIRKLFDYYVSHGKVINYSPTSFVLNIEQDAIPQSDYPNCNFWIKNQMVPHFAAVF</sequence>
<gene>
    <name evidence="5" type="primary">putative Neurotactin</name>
    <name evidence="5" type="ORF">CLUMA_CG017521</name>
</gene>
<name>A0A1J1IXZ2_9DIPT</name>
<keyword evidence="6" id="KW-1185">Reference proteome</keyword>
<evidence type="ECO:0000256" key="2">
    <source>
        <dbReference type="SAM" id="MobiDB-lite"/>
    </source>
</evidence>
<keyword evidence="3" id="KW-1133">Transmembrane helix</keyword>
<feature type="transmembrane region" description="Helical" evidence="3">
    <location>
        <begin position="281"/>
        <end position="303"/>
    </location>
</feature>
<feature type="region of interest" description="Disordered" evidence="2">
    <location>
        <begin position="226"/>
        <end position="259"/>
    </location>
</feature>
<dbReference type="PANTHER" id="PTHR11559">
    <property type="entry name" value="CARBOXYLESTERASE"/>
    <property type="match status" value="1"/>
</dbReference>
<dbReference type="InterPro" id="IPR019819">
    <property type="entry name" value="Carboxylesterase_B_CS"/>
</dbReference>
<feature type="compositionally biased region" description="Polar residues" evidence="2">
    <location>
        <begin position="99"/>
        <end position="122"/>
    </location>
</feature>
<evidence type="ECO:0000313" key="6">
    <source>
        <dbReference type="Proteomes" id="UP000183832"/>
    </source>
</evidence>
<proteinExistence type="predicted"/>
<dbReference type="EMBL" id="CVRI01000063">
    <property type="protein sequence ID" value="CRL04436.1"/>
    <property type="molecule type" value="Genomic_DNA"/>
</dbReference>
<feature type="compositionally biased region" description="Polar residues" evidence="2">
    <location>
        <begin position="1"/>
        <end position="10"/>
    </location>
</feature>